<evidence type="ECO:0000256" key="3">
    <source>
        <dbReference type="ARBA" id="ARBA00004642"/>
    </source>
</evidence>
<evidence type="ECO:0000256" key="7">
    <source>
        <dbReference type="ARBA" id="ARBA00022670"/>
    </source>
</evidence>
<feature type="domain" description="Peptidase S59" evidence="19">
    <location>
        <begin position="775"/>
        <end position="917"/>
    </location>
</feature>
<dbReference type="GO" id="GO:0000973">
    <property type="term" value="P:post-transcriptional tethering of RNA polymerase II gene DNA at nuclear periphery"/>
    <property type="evidence" value="ECO:0007669"/>
    <property type="project" value="TreeGrafter"/>
</dbReference>
<feature type="compositionally biased region" description="Polar residues" evidence="18">
    <location>
        <begin position="48"/>
        <end position="101"/>
    </location>
</feature>
<feature type="compositionally biased region" description="Polar residues" evidence="18">
    <location>
        <begin position="729"/>
        <end position="741"/>
    </location>
</feature>
<keyword evidence="8" id="KW-0677">Repeat</keyword>
<keyword evidence="13" id="KW-0653">Protein transport</keyword>
<keyword evidence="7" id="KW-0645">Protease</keyword>
<dbReference type="GO" id="GO:0006405">
    <property type="term" value="P:RNA export from nucleus"/>
    <property type="evidence" value="ECO:0007669"/>
    <property type="project" value="TreeGrafter"/>
</dbReference>
<evidence type="ECO:0000256" key="8">
    <source>
        <dbReference type="ARBA" id="ARBA00022737"/>
    </source>
</evidence>
<accession>A0A9P0MRI7</accession>
<evidence type="ECO:0000256" key="2">
    <source>
        <dbReference type="ARBA" id="ARBA00004620"/>
    </source>
</evidence>
<dbReference type="GO" id="GO:0051028">
    <property type="term" value="P:mRNA transport"/>
    <property type="evidence" value="ECO:0007669"/>
    <property type="project" value="UniProtKB-KW"/>
</dbReference>
<keyword evidence="15" id="KW-0906">Nuclear pore complex</keyword>
<keyword evidence="9" id="KW-0378">Hydrolase</keyword>
<feature type="compositionally biased region" description="Low complexity" evidence="18">
    <location>
        <begin position="122"/>
        <end position="133"/>
    </location>
</feature>
<dbReference type="Pfam" id="PF21240">
    <property type="entry name" value="Nup98_GLEBS"/>
    <property type="match status" value="1"/>
</dbReference>
<dbReference type="SUPFAM" id="SSF82215">
    <property type="entry name" value="C-terminal autoproteolytic domain of nucleoporin nup98"/>
    <property type="match status" value="1"/>
</dbReference>
<dbReference type="InterPro" id="IPR036903">
    <property type="entry name" value="Nup98_auto-Pept-S59_dom_sf"/>
</dbReference>
<dbReference type="GO" id="GO:0017056">
    <property type="term" value="F:structural constituent of nuclear pore"/>
    <property type="evidence" value="ECO:0007669"/>
    <property type="project" value="InterPro"/>
</dbReference>
<evidence type="ECO:0000256" key="10">
    <source>
        <dbReference type="ARBA" id="ARBA00022813"/>
    </source>
</evidence>
<dbReference type="FunFam" id="1.10.10.2360:FF:000001">
    <property type="entry name" value="Nuclear pore complex protein Nup98-Nup96"/>
    <property type="match status" value="1"/>
</dbReference>
<dbReference type="PANTHER" id="PTHR23198">
    <property type="entry name" value="NUCLEOPORIN"/>
    <property type="match status" value="1"/>
</dbReference>
<gene>
    <name evidence="20" type="ORF">NEZAVI_LOCUS11189</name>
</gene>
<protein>
    <recommendedName>
        <fullName evidence="5">Nuclear pore complex protein Nup98-Nup96</fullName>
    </recommendedName>
</protein>
<evidence type="ECO:0000256" key="4">
    <source>
        <dbReference type="ARBA" id="ARBA00008926"/>
    </source>
</evidence>
<evidence type="ECO:0000313" key="21">
    <source>
        <dbReference type="Proteomes" id="UP001152798"/>
    </source>
</evidence>
<dbReference type="GO" id="GO:0005654">
    <property type="term" value="C:nucleoplasm"/>
    <property type="evidence" value="ECO:0007669"/>
    <property type="project" value="UniProtKB-SubCell"/>
</dbReference>
<comment type="similarity">
    <text evidence="4">Belongs to the nucleoporin GLFG family.</text>
</comment>
<keyword evidence="16" id="KW-0472">Membrane</keyword>
<dbReference type="PANTHER" id="PTHR23198:SF6">
    <property type="entry name" value="NUCLEAR PORE COMPLEX PROTEIN NUP98-NUP96"/>
    <property type="match status" value="1"/>
</dbReference>
<dbReference type="GO" id="GO:0034398">
    <property type="term" value="P:telomere tethering at nuclear periphery"/>
    <property type="evidence" value="ECO:0007669"/>
    <property type="project" value="TreeGrafter"/>
</dbReference>
<evidence type="ECO:0000259" key="19">
    <source>
        <dbReference type="PROSITE" id="PS51434"/>
    </source>
</evidence>
<evidence type="ECO:0000256" key="13">
    <source>
        <dbReference type="ARBA" id="ARBA00022927"/>
    </source>
</evidence>
<dbReference type="GO" id="GO:0044614">
    <property type="term" value="C:nuclear pore cytoplasmic filaments"/>
    <property type="evidence" value="ECO:0007669"/>
    <property type="project" value="TreeGrafter"/>
</dbReference>
<comment type="subcellular location">
    <subcellularLocation>
        <location evidence="2">Nucleus membrane</location>
        <topology evidence="2">Peripheral membrane protein</topology>
        <orientation evidence="2">Nucleoplasmic side</orientation>
    </subcellularLocation>
    <subcellularLocation>
        <location evidence="1">Nucleus</location>
        <location evidence="1">Nuclear pore complex</location>
    </subcellularLocation>
    <subcellularLocation>
        <location evidence="3">Nucleus</location>
        <location evidence="3">Nucleoplasm</location>
    </subcellularLocation>
</comment>
<evidence type="ECO:0000256" key="17">
    <source>
        <dbReference type="ARBA" id="ARBA00023242"/>
    </source>
</evidence>
<dbReference type="GO" id="GO:0003723">
    <property type="term" value="F:RNA binding"/>
    <property type="evidence" value="ECO:0007669"/>
    <property type="project" value="TreeGrafter"/>
</dbReference>
<evidence type="ECO:0000256" key="18">
    <source>
        <dbReference type="SAM" id="MobiDB-lite"/>
    </source>
</evidence>
<reference evidence="20" key="1">
    <citation type="submission" date="2022-01" db="EMBL/GenBank/DDBJ databases">
        <authorList>
            <person name="King R."/>
        </authorList>
    </citation>
    <scope>NUCLEOTIDE SEQUENCE</scope>
</reference>
<dbReference type="Gene3D" id="1.10.10.2360">
    <property type="match status" value="1"/>
</dbReference>
<dbReference type="PROSITE" id="PS51434">
    <property type="entry name" value="NUP_C"/>
    <property type="match status" value="1"/>
</dbReference>
<keyword evidence="11" id="KW-0509">mRNA transport</keyword>
<evidence type="ECO:0000256" key="5">
    <source>
        <dbReference type="ARBA" id="ARBA00013472"/>
    </source>
</evidence>
<evidence type="ECO:0000256" key="6">
    <source>
        <dbReference type="ARBA" id="ARBA00022448"/>
    </source>
</evidence>
<feature type="region of interest" description="Disordered" evidence="18">
    <location>
        <begin position="48"/>
        <end position="134"/>
    </location>
</feature>
<keyword evidence="17" id="KW-0539">Nucleus</keyword>
<dbReference type="OrthoDB" id="3797628at2759"/>
<dbReference type="Pfam" id="PF04096">
    <property type="entry name" value="Nucleoporin2"/>
    <property type="match status" value="1"/>
</dbReference>
<keyword evidence="21" id="KW-1185">Reference proteome</keyword>
<dbReference type="GO" id="GO:0006508">
    <property type="term" value="P:proteolysis"/>
    <property type="evidence" value="ECO:0007669"/>
    <property type="project" value="UniProtKB-KW"/>
</dbReference>
<dbReference type="GO" id="GO:0031965">
    <property type="term" value="C:nuclear membrane"/>
    <property type="evidence" value="ECO:0007669"/>
    <property type="project" value="UniProtKB-SubCell"/>
</dbReference>
<sequence length="1801" mass="195778">MFQGSGFSGASTASPFGQSAFGKPATSGFNAPVFGSTAGTSLFSGTTTQQSGGLFGSTTTPAFGQPQTTQPAFSSTSTGLFGTQQNAAPSTGIFGSSTSAFGQAKPAFGFGTQQPSTGLFGQQPQPAQSQQPSLFGQPAAQTNTGLFGGSTAFGGTATTGGTTIKFNPVTGTDTMIKNGSSTNINTRNHCITVMKEYEGKSLEELRLEDYAANRKGPQQGAQGSLGLFGSTGQNSLFGASTSAGFGTGTTSVFGTGSSTLFGKPAGTATAFGTPTATTTSTFGFNTTTPSNPFGTNAAQKPFGTTTQTNLFGQTTQPSQGFGGTLAQPTTGFGAFGTQQNTGLFGQNKPTFNLGANTSSAFSFNQPATTSTGSSLFGTKPTLSFGTFGTPTVTSTGFGTSAFGTTNQNTSVFGNNFKPTTSFNFGSTATTNTLGSSNLGGGGSVFGNNLWSNNKPGGLLGQTNTGLFGGSTFGNTSTNFGNTGSTTLGGLGNTSLNLGGLNNQQSGLGGNQTSLLNNPINQHMLAYASMPFGDSPLFKNLLPQTGKADELLKPTSPAAQKAIITGQNFKASPKNNSKIKVIPLESNTKKSLFDGLDGEEEPTANDIMNNYGIRPSPKRLILKNKQHFDISTNGIYQRNSVSELSPIIKTSPRFSLRTPNSVRINVQVNGEADLSAANFSETNRENTPKQSKKSLDSNPMENTMAELCPVKEKSNSQSQSLQISSTSLNGESFNKTDLTEQPSTTSSSVESEVEDSAPGVLDDSGNPHPTGVILKRLGYYTIPHLDALVDHVDSEGHCMVENFTIGRLNYGNIFYPDPMDIAGLNLDDIVHFRHKEVIVYPDENQKPPVGEGLNRRAQVTLDRVWPIDKTNRLPITDPHRIDALDYESKLRRASAKHKTTFVEYRPQTGSWVFKVDHFSKYGLSDSDEEDNGVIDLKRQKLAPQSTLQSTTVPQFPLKQVGGILQPTSMQIGDEDEDMDDGITSPFDLDEKMENKALSPTSKLAKQLGSSSHKVQLMKASFFQPQDLNIDGEYLDYDDVVEQPAYKINGYTFEPKQLAQALSWYNKSGYTRLKSDSYFNVETQEDDDVSTTSIREKEDGAFPDIPEYIPQGIQPKMYVLKFWKEVMPLEKTTIGSLDARCLADVGIFKGRSFTPGWGHSLQLTALSTVSAVSREAVLTGRLVHDTSPQILQRLALRSSNNEETNVSFQNTGEAHLECALKHSTFVQNDNGSPFVTPNIGFSELHDHHSVAQQLLEGSSTTSTETLHASIWGLCQALWGYLPINAEPNSHLCLMQRKLALSDWLKNVVLSSVSDDIKRAENLENDDSSVNKVYTYLTGNQVAEASQAAQSIGDFRLSLLLSQSSSGPGVRARVQQQLLQWRETESDQRINTSRIKAMMVVAGIPVHNASDRQINTCCDLDWLRAFALHLWYMTPFIGSLTDALLMYEKAFPNGNNSGYYAKPPYPSYCSSNPSDQVDLENAIFDVRFHLLKLFSSKYHPLEPMFNPATYTTDNLDYSMSWFLMRVLSSLGYSHVSEEAACLVHSSFAAQLEAEGLWYWAIFVLLHVPNPIRRKNAVKDMISRHITVSELSEEEQFLLEKLNIPLGWVYEAKAQKAVFLERYDEAAKFLIKSEQWNESHTIIVDHISSKAIVNEKYEYLETLLKELSRNDRYKEIFNWDSAGGVILEYLGVVREVEKMVAAQDLSIGFHLERLQPQLTDLCKKIKLLKVNKPLDRLSQAEMAKRISGLIQNLIVAHCSNESQEGVNILAKLVKELPLPGDHSQWEWLRVMASWRTSATDAIPVT</sequence>
<evidence type="ECO:0000313" key="20">
    <source>
        <dbReference type="EMBL" id="CAH1402354.1"/>
    </source>
</evidence>
<dbReference type="FunFam" id="3.30.1610.10:FF:000001">
    <property type="entry name" value="Nuclear pore complex protein Nup98-Nup96"/>
    <property type="match status" value="1"/>
</dbReference>
<dbReference type="InterPro" id="IPR007230">
    <property type="entry name" value="Nup98_auto-Pept-S59_dom"/>
</dbReference>
<dbReference type="GO" id="GO:0006606">
    <property type="term" value="P:protein import into nucleus"/>
    <property type="evidence" value="ECO:0007669"/>
    <property type="project" value="TreeGrafter"/>
</dbReference>
<evidence type="ECO:0000256" key="1">
    <source>
        <dbReference type="ARBA" id="ARBA00004567"/>
    </source>
</evidence>
<evidence type="ECO:0000256" key="16">
    <source>
        <dbReference type="ARBA" id="ARBA00023136"/>
    </source>
</evidence>
<evidence type="ECO:0000256" key="14">
    <source>
        <dbReference type="ARBA" id="ARBA00023010"/>
    </source>
</evidence>
<organism evidence="20 21">
    <name type="scientific">Nezara viridula</name>
    <name type="common">Southern green stink bug</name>
    <name type="synonym">Cimex viridulus</name>
    <dbReference type="NCBI Taxonomy" id="85310"/>
    <lineage>
        <taxon>Eukaryota</taxon>
        <taxon>Metazoa</taxon>
        <taxon>Ecdysozoa</taxon>
        <taxon>Arthropoda</taxon>
        <taxon>Hexapoda</taxon>
        <taxon>Insecta</taxon>
        <taxon>Pterygota</taxon>
        <taxon>Neoptera</taxon>
        <taxon>Paraneoptera</taxon>
        <taxon>Hemiptera</taxon>
        <taxon>Heteroptera</taxon>
        <taxon>Panheteroptera</taxon>
        <taxon>Pentatomomorpha</taxon>
        <taxon>Pentatomoidea</taxon>
        <taxon>Pentatomidae</taxon>
        <taxon>Pentatominae</taxon>
        <taxon>Nezara</taxon>
    </lineage>
</organism>
<dbReference type="Pfam" id="PF12110">
    <property type="entry name" value="Nup96"/>
    <property type="match status" value="1"/>
</dbReference>
<feature type="region of interest" description="Disordered" evidence="18">
    <location>
        <begin position="674"/>
        <end position="766"/>
    </location>
</feature>
<dbReference type="InterPro" id="IPR037665">
    <property type="entry name" value="Nucleoporin_S59-like"/>
</dbReference>
<feature type="compositionally biased region" description="Low complexity" evidence="18">
    <location>
        <begin position="714"/>
        <end position="728"/>
    </location>
</feature>
<evidence type="ECO:0000256" key="12">
    <source>
        <dbReference type="ARBA" id="ARBA00022825"/>
    </source>
</evidence>
<dbReference type="Gene3D" id="1.25.40.690">
    <property type="match status" value="1"/>
</dbReference>
<dbReference type="Proteomes" id="UP001152798">
    <property type="component" value="Chromosome 5"/>
</dbReference>
<dbReference type="EMBL" id="OV725081">
    <property type="protein sequence ID" value="CAH1402354.1"/>
    <property type="molecule type" value="Genomic_DNA"/>
</dbReference>
<dbReference type="GO" id="GO:0008236">
    <property type="term" value="F:serine-type peptidase activity"/>
    <property type="evidence" value="ECO:0007669"/>
    <property type="project" value="UniProtKB-KW"/>
</dbReference>
<name>A0A9P0MRI7_NEZVI</name>
<keyword evidence="6" id="KW-0813">Transport</keyword>
<keyword evidence="12" id="KW-0720">Serine protease</keyword>
<evidence type="ECO:0000256" key="11">
    <source>
        <dbReference type="ARBA" id="ARBA00022816"/>
    </source>
</evidence>
<keyword evidence="14" id="KW-0811">Translocation</keyword>
<evidence type="ECO:0000256" key="15">
    <source>
        <dbReference type="ARBA" id="ARBA00023132"/>
    </source>
</evidence>
<dbReference type="GO" id="GO:0008139">
    <property type="term" value="F:nuclear localization sequence binding"/>
    <property type="evidence" value="ECO:0007669"/>
    <property type="project" value="TreeGrafter"/>
</dbReference>
<dbReference type="Gene3D" id="3.30.1610.10">
    <property type="entry name" value="Peptidase S59, nucleoporin"/>
    <property type="match status" value="1"/>
</dbReference>
<proteinExistence type="inferred from homology"/>
<dbReference type="InterPro" id="IPR021967">
    <property type="entry name" value="Nup98_C"/>
</dbReference>
<keyword evidence="10" id="KW-0068">Autocatalytic cleavage</keyword>
<feature type="compositionally biased region" description="Polar residues" evidence="18">
    <location>
        <begin position="111"/>
        <end position="120"/>
    </location>
</feature>
<evidence type="ECO:0000256" key="9">
    <source>
        <dbReference type="ARBA" id="ARBA00022801"/>
    </source>
</evidence>